<feature type="region of interest" description="Disordered" evidence="9">
    <location>
        <begin position="525"/>
        <end position="550"/>
    </location>
</feature>
<feature type="transmembrane region" description="Helical" evidence="10">
    <location>
        <begin position="192"/>
        <end position="215"/>
    </location>
</feature>
<dbReference type="EC" id="2.7.13.3" evidence="3"/>
<dbReference type="CDD" id="cd00082">
    <property type="entry name" value="HisKA"/>
    <property type="match status" value="1"/>
</dbReference>
<keyword evidence="5" id="KW-0808">Transferase</keyword>
<proteinExistence type="predicted"/>
<dbReference type="PANTHER" id="PTHR43711:SF1">
    <property type="entry name" value="HISTIDINE KINASE 1"/>
    <property type="match status" value="1"/>
</dbReference>
<dbReference type="SMART" id="SM00304">
    <property type="entry name" value="HAMP"/>
    <property type="match status" value="1"/>
</dbReference>
<reference evidence="13 14" key="1">
    <citation type="journal article" date="2019" name="Int. J. Syst. Evol. Microbiol.">
        <title>The Global Catalogue of Microorganisms (GCM) 10K type strain sequencing project: providing services to taxonomists for standard genome sequencing and annotation.</title>
        <authorList>
            <consortium name="The Broad Institute Genomics Platform"/>
            <consortium name="The Broad Institute Genome Sequencing Center for Infectious Disease"/>
            <person name="Wu L."/>
            <person name="Ma J."/>
        </authorList>
    </citation>
    <scope>NUCLEOTIDE SEQUENCE [LARGE SCALE GENOMIC DNA]</scope>
    <source>
        <strain evidence="13 14">JCM 9933</strain>
    </source>
</reference>
<evidence type="ECO:0000313" key="13">
    <source>
        <dbReference type="EMBL" id="GAA0600658.1"/>
    </source>
</evidence>
<dbReference type="PRINTS" id="PR00344">
    <property type="entry name" value="BCTRLSENSOR"/>
</dbReference>
<keyword evidence="6 13" id="KW-0418">Kinase</keyword>
<keyword evidence="7" id="KW-0902">Two-component regulatory system</keyword>
<comment type="subcellular location">
    <subcellularLocation>
        <location evidence="2">Membrane</location>
    </subcellularLocation>
</comment>
<feature type="transmembrane region" description="Helical" evidence="10">
    <location>
        <begin position="12"/>
        <end position="30"/>
    </location>
</feature>
<evidence type="ECO:0000256" key="5">
    <source>
        <dbReference type="ARBA" id="ARBA00022679"/>
    </source>
</evidence>
<dbReference type="InterPro" id="IPR036097">
    <property type="entry name" value="HisK_dim/P_sf"/>
</dbReference>
<comment type="caution">
    <text evidence="13">The sequence shown here is derived from an EMBL/GenBank/DDBJ whole genome shotgun (WGS) entry which is preliminary data.</text>
</comment>
<dbReference type="InterPro" id="IPR050736">
    <property type="entry name" value="Sensor_HK_Regulatory"/>
</dbReference>
<dbReference type="SUPFAM" id="SSF158472">
    <property type="entry name" value="HAMP domain-like"/>
    <property type="match status" value="1"/>
</dbReference>
<dbReference type="SMART" id="SM00387">
    <property type="entry name" value="HATPase_c"/>
    <property type="match status" value="1"/>
</dbReference>
<keyword evidence="10" id="KW-0472">Membrane</keyword>
<dbReference type="InterPro" id="IPR003661">
    <property type="entry name" value="HisK_dim/P_dom"/>
</dbReference>
<keyword evidence="10" id="KW-1133">Transmembrane helix</keyword>
<evidence type="ECO:0000259" key="11">
    <source>
        <dbReference type="PROSITE" id="PS50109"/>
    </source>
</evidence>
<keyword evidence="8" id="KW-0175">Coiled coil</keyword>
<evidence type="ECO:0000256" key="7">
    <source>
        <dbReference type="ARBA" id="ARBA00023012"/>
    </source>
</evidence>
<dbReference type="PROSITE" id="PS50109">
    <property type="entry name" value="HIS_KIN"/>
    <property type="match status" value="1"/>
</dbReference>
<comment type="catalytic activity">
    <reaction evidence="1">
        <text>ATP + protein L-histidine = ADP + protein N-phospho-L-histidine.</text>
        <dbReference type="EC" id="2.7.13.3"/>
    </reaction>
</comment>
<dbReference type="InterPro" id="IPR003660">
    <property type="entry name" value="HAMP_dom"/>
</dbReference>
<feature type="coiled-coil region" evidence="8">
    <location>
        <begin position="260"/>
        <end position="294"/>
    </location>
</feature>
<dbReference type="SMART" id="SM00388">
    <property type="entry name" value="HisKA"/>
    <property type="match status" value="1"/>
</dbReference>
<dbReference type="GO" id="GO:0016301">
    <property type="term" value="F:kinase activity"/>
    <property type="evidence" value="ECO:0007669"/>
    <property type="project" value="UniProtKB-KW"/>
</dbReference>
<dbReference type="Gene3D" id="3.30.565.10">
    <property type="entry name" value="Histidine kinase-like ATPase, C-terminal domain"/>
    <property type="match status" value="1"/>
</dbReference>
<name>A0ABN1FYX5_9PROT</name>
<feature type="domain" description="HAMP" evidence="12">
    <location>
        <begin position="216"/>
        <end position="268"/>
    </location>
</feature>
<dbReference type="EMBL" id="BAAAFZ010000073">
    <property type="protein sequence ID" value="GAA0600658.1"/>
    <property type="molecule type" value="Genomic_DNA"/>
</dbReference>
<evidence type="ECO:0000259" key="12">
    <source>
        <dbReference type="PROSITE" id="PS50885"/>
    </source>
</evidence>
<dbReference type="InterPro" id="IPR004358">
    <property type="entry name" value="Sig_transdc_His_kin-like_C"/>
</dbReference>
<gene>
    <name evidence="13" type="ORF">GCM10009416_43300</name>
</gene>
<keyword evidence="4" id="KW-0597">Phosphoprotein</keyword>
<accession>A0ABN1FYX5</accession>
<protein>
    <recommendedName>
        <fullName evidence="3">histidine kinase</fullName>
        <ecNumber evidence="3">2.7.13.3</ecNumber>
    </recommendedName>
</protein>
<sequence>MSIALRVRLLQAAISAAILAMAAMVYYAMWSTDYYQKRVKWTNHELAAISALKSNANRFAEQIAEFLLIGEPERPDLLGARAELEAGFGRVEGVIRGEFGFLKGRQEGEEDLDGLHRLDRMRTLYQEINVAVAHASQLREEGRQDEAILLFRREIENRLDVEFDALLTGAILDEEEEVRRTERRADELWHRLALATAIVTLMAIAASLVSGMLIARSLRRPIMLLADGTEAVAQGRLDHRIDYDGRDELGTLARRFNAMAATQEEQRKLLLGARSELERQVAERTAELAAANKRLTDINKLRIRFLADISHELRTPLTVLRGEAEIALRHGPKPETVYCDTLERIVAQASDMTRLVEDLLFISRSETDTLRFEMRPTVLPRLVAEAVREVEVLRRRNRLTIEAKYPPWPMRIEADPQRFKQAVTILLDNAVKYSPAGRAVTVEVAAADGHAEISVRNEGEGIPAEELPHVFDRSYRGRAPHASSQQGSGLGLAIARWLVEKHGGEIAIISGEGRFTEVRLRVPMAEAASDGEDSDGRGRPQDSELRQTRA</sequence>
<dbReference type="InterPro" id="IPR003594">
    <property type="entry name" value="HATPase_dom"/>
</dbReference>
<dbReference type="Gene3D" id="1.10.287.130">
    <property type="match status" value="1"/>
</dbReference>
<keyword evidence="10" id="KW-0812">Transmembrane</keyword>
<dbReference type="CDD" id="cd06225">
    <property type="entry name" value="HAMP"/>
    <property type="match status" value="1"/>
</dbReference>
<keyword evidence="14" id="KW-1185">Reference proteome</keyword>
<dbReference type="PROSITE" id="PS50885">
    <property type="entry name" value="HAMP"/>
    <property type="match status" value="1"/>
</dbReference>
<dbReference type="RefSeq" id="WP_343897500.1">
    <property type="nucleotide sequence ID" value="NZ_BAAAFZ010000073.1"/>
</dbReference>
<organism evidence="13 14">
    <name type="scientific">Craurococcus roseus</name>
    <dbReference type="NCBI Taxonomy" id="77585"/>
    <lineage>
        <taxon>Bacteria</taxon>
        <taxon>Pseudomonadati</taxon>
        <taxon>Pseudomonadota</taxon>
        <taxon>Alphaproteobacteria</taxon>
        <taxon>Acetobacterales</taxon>
        <taxon>Acetobacteraceae</taxon>
        <taxon>Craurococcus</taxon>
    </lineage>
</organism>
<evidence type="ECO:0000256" key="1">
    <source>
        <dbReference type="ARBA" id="ARBA00000085"/>
    </source>
</evidence>
<evidence type="ECO:0000256" key="2">
    <source>
        <dbReference type="ARBA" id="ARBA00004370"/>
    </source>
</evidence>
<evidence type="ECO:0000256" key="8">
    <source>
        <dbReference type="SAM" id="Coils"/>
    </source>
</evidence>
<evidence type="ECO:0000256" key="4">
    <source>
        <dbReference type="ARBA" id="ARBA00022553"/>
    </source>
</evidence>
<evidence type="ECO:0000313" key="14">
    <source>
        <dbReference type="Proteomes" id="UP001501588"/>
    </source>
</evidence>
<feature type="compositionally biased region" description="Basic and acidic residues" evidence="9">
    <location>
        <begin position="534"/>
        <end position="550"/>
    </location>
</feature>
<dbReference type="CDD" id="cd00075">
    <property type="entry name" value="HATPase"/>
    <property type="match status" value="1"/>
</dbReference>
<dbReference type="Proteomes" id="UP001501588">
    <property type="component" value="Unassembled WGS sequence"/>
</dbReference>
<dbReference type="InterPro" id="IPR005467">
    <property type="entry name" value="His_kinase_dom"/>
</dbReference>
<dbReference type="Gene3D" id="6.10.340.10">
    <property type="match status" value="1"/>
</dbReference>
<dbReference type="Pfam" id="PF00672">
    <property type="entry name" value="HAMP"/>
    <property type="match status" value="1"/>
</dbReference>
<dbReference type="PANTHER" id="PTHR43711">
    <property type="entry name" value="TWO-COMPONENT HISTIDINE KINASE"/>
    <property type="match status" value="1"/>
</dbReference>
<dbReference type="SUPFAM" id="SSF55874">
    <property type="entry name" value="ATPase domain of HSP90 chaperone/DNA topoisomerase II/histidine kinase"/>
    <property type="match status" value="1"/>
</dbReference>
<evidence type="ECO:0000256" key="9">
    <source>
        <dbReference type="SAM" id="MobiDB-lite"/>
    </source>
</evidence>
<evidence type="ECO:0000256" key="6">
    <source>
        <dbReference type="ARBA" id="ARBA00022777"/>
    </source>
</evidence>
<dbReference type="InterPro" id="IPR036890">
    <property type="entry name" value="HATPase_C_sf"/>
</dbReference>
<dbReference type="SUPFAM" id="SSF47384">
    <property type="entry name" value="Homodimeric domain of signal transducing histidine kinase"/>
    <property type="match status" value="1"/>
</dbReference>
<evidence type="ECO:0000256" key="3">
    <source>
        <dbReference type="ARBA" id="ARBA00012438"/>
    </source>
</evidence>
<dbReference type="Pfam" id="PF02518">
    <property type="entry name" value="HATPase_c"/>
    <property type="match status" value="1"/>
</dbReference>
<evidence type="ECO:0000256" key="10">
    <source>
        <dbReference type="SAM" id="Phobius"/>
    </source>
</evidence>
<dbReference type="Pfam" id="PF00512">
    <property type="entry name" value="HisKA"/>
    <property type="match status" value="1"/>
</dbReference>
<feature type="domain" description="Histidine kinase" evidence="11">
    <location>
        <begin position="308"/>
        <end position="526"/>
    </location>
</feature>